<proteinExistence type="predicted"/>
<protein>
    <submittedName>
        <fullName evidence="1">Uncharacterized protein</fullName>
    </submittedName>
</protein>
<evidence type="ECO:0000313" key="1">
    <source>
        <dbReference type="EMBL" id="PON70267.1"/>
    </source>
</evidence>
<accession>A0A2P5DAF5</accession>
<comment type="caution">
    <text evidence="1">The sequence shown here is derived from an EMBL/GenBank/DDBJ whole genome shotgun (WGS) entry which is preliminary data.</text>
</comment>
<evidence type="ECO:0000313" key="2">
    <source>
        <dbReference type="Proteomes" id="UP000237105"/>
    </source>
</evidence>
<dbReference type="EMBL" id="JXTB01000051">
    <property type="protein sequence ID" value="PON70267.1"/>
    <property type="molecule type" value="Genomic_DNA"/>
</dbReference>
<organism evidence="1 2">
    <name type="scientific">Parasponia andersonii</name>
    <name type="common">Sponia andersonii</name>
    <dbReference type="NCBI Taxonomy" id="3476"/>
    <lineage>
        <taxon>Eukaryota</taxon>
        <taxon>Viridiplantae</taxon>
        <taxon>Streptophyta</taxon>
        <taxon>Embryophyta</taxon>
        <taxon>Tracheophyta</taxon>
        <taxon>Spermatophyta</taxon>
        <taxon>Magnoliopsida</taxon>
        <taxon>eudicotyledons</taxon>
        <taxon>Gunneridae</taxon>
        <taxon>Pentapetalae</taxon>
        <taxon>rosids</taxon>
        <taxon>fabids</taxon>
        <taxon>Rosales</taxon>
        <taxon>Cannabaceae</taxon>
        <taxon>Parasponia</taxon>
    </lineage>
</organism>
<sequence length="107" mass="12813">MSFLLQRKKIIKWCFVFYSVLSLLMKSFNYQANIFKKKKIKIKKIKKTSTRKLANVYPIPLIPYIQFLIGNELAKYITKNKHTKQFQAKKEKIHVKLLNKSMKEEDS</sequence>
<gene>
    <name evidence="1" type="ORF">PanWU01x14_081910</name>
</gene>
<name>A0A2P5DAF5_PARAD</name>
<dbReference type="Proteomes" id="UP000237105">
    <property type="component" value="Unassembled WGS sequence"/>
</dbReference>
<reference evidence="2" key="1">
    <citation type="submission" date="2016-06" db="EMBL/GenBank/DDBJ databases">
        <title>Parallel loss of symbiosis genes in relatives of nitrogen-fixing non-legume Parasponia.</title>
        <authorList>
            <person name="Van Velzen R."/>
            <person name="Holmer R."/>
            <person name="Bu F."/>
            <person name="Rutten L."/>
            <person name="Van Zeijl A."/>
            <person name="Liu W."/>
            <person name="Santuari L."/>
            <person name="Cao Q."/>
            <person name="Sharma T."/>
            <person name="Shen D."/>
            <person name="Roswanjaya Y."/>
            <person name="Wardhani T."/>
            <person name="Kalhor M.S."/>
            <person name="Jansen J."/>
            <person name="Van den Hoogen J."/>
            <person name="Gungor B."/>
            <person name="Hartog M."/>
            <person name="Hontelez J."/>
            <person name="Verver J."/>
            <person name="Yang W.-C."/>
            <person name="Schijlen E."/>
            <person name="Repin R."/>
            <person name="Schilthuizen M."/>
            <person name="Schranz E."/>
            <person name="Heidstra R."/>
            <person name="Miyata K."/>
            <person name="Fedorova E."/>
            <person name="Kohlen W."/>
            <person name="Bisseling T."/>
            <person name="Smit S."/>
            <person name="Geurts R."/>
        </authorList>
    </citation>
    <scope>NUCLEOTIDE SEQUENCE [LARGE SCALE GENOMIC DNA]</scope>
    <source>
        <strain evidence="2">cv. WU1-14</strain>
    </source>
</reference>
<keyword evidence="2" id="KW-1185">Reference proteome</keyword>
<dbReference type="AlphaFoldDB" id="A0A2P5DAF5"/>